<keyword evidence="3" id="KW-1185">Reference proteome</keyword>
<dbReference type="Proteomes" id="UP000014680">
    <property type="component" value="Unassembled WGS sequence"/>
</dbReference>
<accession>A0A0A1U1I7</accession>
<dbReference type="GeneID" id="14886881"/>
<evidence type="ECO:0000313" key="3">
    <source>
        <dbReference type="Proteomes" id="UP000014680"/>
    </source>
</evidence>
<feature type="compositionally biased region" description="Basic and acidic residues" evidence="1">
    <location>
        <begin position="28"/>
        <end position="38"/>
    </location>
</feature>
<reference evidence="2 3" key="1">
    <citation type="submission" date="2012-10" db="EMBL/GenBank/DDBJ databases">
        <authorList>
            <person name="Zafar N."/>
            <person name="Inman J."/>
            <person name="Hall N."/>
            <person name="Lorenzi H."/>
            <person name="Caler E."/>
        </authorList>
    </citation>
    <scope>NUCLEOTIDE SEQUENCE [LARGE SCALE GENOMIC DNA]</scope>
    <source>
        <strain evidence="2 3">IP1</strain>
    </source>
</reference>
<evidence type="ECO:0000256" key="1">
    <source>
        <dbReference type="SAM" id="MobiDB-lite"/>
    </source>
</evidence>
<sequence>MQSAFRAVENLENFRFFVGYEDVTDVKMTSEERSEKAPRSPVHRCTKKDQKKRKWLMEQKVLAVKLSRSIGVAKTIAFLQDTRPDDFTGLSTSTLQYWIHQSKGRKSRYYE</sequence>
<evidence type="ECO:0000313" key="2">
    <source>
        <dbReference type="EMBL" id="ELP87877.1"/>
    </source>
</evidence>
<name>A0A0A1U1I7_ENTIV</name>
<dbReference type="RefSeq" id="XP_004254648.1">
    <property type="nucleotide sequence ID" value="XM_004254600.1"/>
</dbReference>
<dbReference type="KEGG" id="eiv:EIN_274640"/>
<proteinExistence type="predicted"/>
<dbReference type="AlphaFoldDB" id="A0A0A1U1I7"/>
<gene>
    <name evidence="2" type="ORF">EIN_274640</name>
</gene>
<organism evidence="2 3">
    <name type="scientific">Entamoeba invadens IP1</name>
    <dbReference type="NCBI Taxonomy" id="370355"/>
    <lineage>
        <taxon>Eukaryota</taxon>
        <taxon>Amoebozoa</taxon>
        <taxon>Evosea</taxon>
        <taxon>Archamoebae</taxon>
        <taxon>Mastigamoebida</taxon>
        <taxon>Entamoebidae</taxon>
        <taxon>Entamoeba</taxon>
    </lineage>
</organism>
<protein>
    <submittedName>
        <fullName evidence="2">Uncharacterized protein</fullName>
    </submittedName>
</protein>
<feature type="region of interest" description="Disordered" evidence="1">
    <location>
        <begin position="28"/>
        <end position="50"/>
    </location>
</feature>
<dbReference type="EMBL" id="KB206783">
    <property type="protein sequence ID" value="ELP87877.1"/>
    <property type="molecule type" value="Genomic_DNA"/>
</dbReference>
<feature type="compositionally biased region" description="Basic residues" evidence="1">
    <location>
        <begin position="41"/>
        <end position="50"/>
    </location>
</feature>
<dbReference type="VEuPathDB" id="AmoebaDB:EIN_274640"/>